<sequence>MENITRISDLPDQNNVMGPMSASKPNNDSGLPNNYMPINIHPNPYGISTQNPIMQHPEQADYNSKQKNQQNQYISEEQIMQMQKQRLPSRDIPQDTSGYIQDEEIKANYIPKVRFEEDYVRKQEDMTERNLREYEDKNKREKKLDIILNEVQTPVFVAILFFFFQIPLVNMFLKRFSFLSIYNTDGNFNFNGLLLKSIMFGSLYYAVMKIITIV</sequence>
<keyword evidence="2" id="KW-0812">Transmembrane</keyword>
<feature type="region of interest" description="Disordered" evidence="1">
    <location>
        <begin position="1"/>
        <end position="32"/>
    </location>
</feature>
<proteinExistence type="predicted"/>
<feature type="transmembrane region" description="Helical" evidence="2">
    <location>
        <begin position="188"/>
        <end position="207"/>
    </location>
</feature>
<dbReference type="EMBL" id="MN740010">
    <property type="protein sequence ID" value="QHT83667.1"/>
    <property type="molecule type" value="Genomic_DNA"/>
</dbReference>
<evidence type="ECO:0000256" key="1">
    <source>
        <dbReference type="SAM" id="MobiDB-lite"/>
    </source>
</evidence>
<protein>
    <submittedName>
        <fullName evidence="3">Uncharacterized protein</fullName>
    </submittedName>
</protein>
<evidence type="ECO:0000256" key="2">
    <source>
        <dbReference type="SAM" id="Phobius"/>
    </source>
</evidence>
<feature type="compositionally biased region" description="Polar residues" evidence="1">
    <location>
        <begin position="23"/>
        <end position="32"/>
    </location>
</feature>
<evidence type="ECO:0000313" key="3">
    <source>
        <dbReference type="EMBL" id="QHT83667.1"/>
    </source>
</evidence>
<name>A0A6C0HTP0_9ZZZZ</name>
<reference evidence="3" key="1">
    <citation type="journal article" date="2020" name="Nature">
        <title>Giant virus diversity and host interactions through global metagenomics.</title>
        <authorList>
            <person name="Schulz F."/>
            <person name="Roux S."/>
            <person name="Paez-Espino D."/>
            <person name="Jungbluth S."/>
            <person name="Walsh D.A."/>
            <person name="Denef V.J."/>
            <person name="McMahon K.D."/>
            <person name="Konstantinidis K.T."/>
            <person name="Eloe-Fadrosh E.A."/>
            <person name="Kyrpides N.C."/>
            <person name="Woyke T."/>
        </authorList>
    </citation>
    <scope>NUCLEOTIDE SEQUENCE</scope>
    <source>
        <strain evidence="3">GVMAG-M-3300023184-168</strain>
    </source>
</reference>
<feature type="transmembrane region" description="Helical" evidence="2">
    <location>
        <begin position="147"/>
        <end position="168"/>
    </location>
</feature>
<accession>A0A6C0HTP0</accession>
<keyword evidence="2" id="KW-1133">Transmembrane helix</keyword>
<organism evidence="3">
    <name type="scientific">viral metagenome</name>
    <dbReference type="NCBI Taxonomy" id="1070528"/>
    <lineage>
        <taxon>unclassified sequences</taxon>
        <taxon>metagenomes</taxon>
        <taxon>organismal metagenomes</taxon>
    </lineage>
</organism>
<dbReference type="AlphaFoldDB" id="A0A6C0HTP0"/>
<keyword evidence="2" id="KW-0472">Membrane</keyword>